<protein>
    <recommendedName>
        <fullName evidence="4">Large ribosomal subunit protein uL13</fullName>
    </recommendedName>
</protein>
<evidence type="ECO:0000313" key="5">
    <source>
        <dbReference type="EMBL" id="HGK27707.1"/>
    </source>
</evidence>
<evidence type="ECO:0000256" key="4">
    <source>
        <dbReference type="HAMAP-Rule" id="MF_01366"/>
    </source>
</evidence>
<evidence type="ECO:0000256" key="2">
    <source>
        <dbReference type="ARBA" id="ARBA00022980"/>
    </source>
</evidence>
<dbReference type="GO" id="GO:0006412">
    <property type="term" value="P:translation"/>
    <property type="evidence" value="ECO:0007669"/>
    <property type="project" value="UniProtKB-UniRule"/>
</dbReference>
<dbReference type="InterPro" id="IPR005823">
    <property type="entry name" value="Ribosomal_uL13_bac-type"/>
</dbReference>
<comment type="similarity">
    <text evidence="1 4">Belongs to the universal ribosomal protein uL13 family.</text>
</comment>
<dbReference type="InterPro" id="IPR005822">
    <property type="entry name" value="Ribosomal_uL13"/>
</dbReference>
<keyword evidence="3 4" id="KW-0687">Ribonucleoprotein</keyword>
<dbReference type="GO" id="GO:0003735">
    <property type="term" value="F:structural constituent of ribosome"/>
    <property type="evidence" value="ECO:0007669"/>
    <property type="project" value="InterPro"/>
</dbReference>
<accession>A0A7C4CBJ4</accession>
<comment type="function">
    <text evidence="4">This protein is one of the early assembly proteins of the 50S ribosomal subunit, although it is not seen to bind rRNA by itself. It is important during the early stages of 50S assembly.</text>
</comment>
<dbReference type="Pfam" id="PF00572">
    <property type="entry name" value="Ribosomal_L13"/>
    <property type="match status" value="1"/>
</dbReference>
<keyword evidence="2 4" id="KW-0689">Ribosomal protein</keyword>
<dbReference type="NCBIfam" id="TIGR01066">
    <property type="entry name" value="rplM_bact"/>
    <property type="match status" value="1"/>
</dbReference>
<comment type="caution">
    <text evidence="5">The sequence shown here is derived from an EMBL/GenBank/DDBJ whole genome shotgun (WGS) entry which is preliminary data.</text>
</comment>
<dbReference type="CDD" id="cd00392">
    <property type="entry name" value="Ribosomal_L13"/>
    <property type="match status" value="1"/>
</dbReference>
<reference evidence="5" key="1">
    <citation type="journal article" date="2020" name="mSystems">
        <title>Genome- and Community-Level Interaction Insights into Carbon Utilization and Element Cycling Functions of Hydrothermarchaeota in Hydrothermal Sediment.</title>
        <authorList>
            <person name="Zhou Z."/>
            <person name="Liu Y."/>
            <person name="Xu W."/>
            <person name="Pan J."/>
            <person name="Luo Z.H."/>
            <person name="Li M."/>
        </authorList>
    </citation>
    <scope>NUCLEOTIDE SEQUENCE [LARGE SCALE GENOMIC DNA]</scope>
    <source>
        <strain evidence="5">SpSt-488</strain>
    </source>
</reference>
<evidence type="ECO:0000256" key="1">
    <source>
        <dbReference type="ARBA" id="ARBA00006227"/>
    </source>
</evidence>
<dbReference type="GO" id="GO:0022625">
    <property type="term" value="C:cytosolic large ribosomal subunit"/>
    <property type="evidence" value="ECO:0007669"/>
    <property type="project" value="TreeGrafter"/>
</dbReference>
<dbReference type="PIRSF" id="PIRSF002181">
    <property type="entry name" value="Ribosomal_L13"/>
    <property type="match status" value="1"/>
</dbReference>
<dbReference type="SUPFAM" id="SSF52161">
    <property type="entry name" value="Ribosomal protein L13"/>
    <property type="match status" value="1"/>
</dbReference>
<gene>
    <name evidence="4" type="primary">rplM</name>
    <name evidence="5" type="ORF">ENS41_01990</name>
</gene>
<dbReference type="AlphaFoldDB" id="A0A7C4CBJ4"/>
<sequence>MKISVGRPADAVGQWYVIDAEGLVLGRLATRVARILVGKHRPTYTPHVDSGDHVVVVNAGSIRVTGEKLEKKNYYRHTSRPGSLKVRTYRQTIERFPTRPLELAVKRMLPKNRLQAKRMRRLHIYVGPNHRHQAQRPSPVKLS</sequence>
<dbReference type="EMBL" id="DSUT01000036">
    <property type="protein sequence ID" value="HGK27707.1"/>
    <property type="molecule type" value="Genomic_DNA"/>
</dbReference>
<evidence type="ECO:0000256" key="3">
    <source>
        <dbReference type="ARBA" id="ARBA00023274"/>
    </source>
</evidence>
<dbReference type="Gene3D" id="3.90.1180.10">
    <property type="entry name" value="Ribosomal protein L13"/>
    <property type="match status" value="1"/>
</dbReference>
<dbReference type="HAMAP" id="MF_01366">
    <property type="entry name" value="Ribosomal_uL13"/>
    <property type="match status" value="1"/>
</dbReference>
<dbReference type="PANTHER" id="PTHR11545">
    <property type="entry name" value="RIBOSOMAL PROTEIN L13"/>
    <property type="match status" value="1"/>
</dbReference>
<organism evidence="5">
    <name type="scientific">candidate division WOR-3 bacterium</name>
    <dbReference type="NCBI Taxonomy" id="2052148"/>
    <lineage>
        <taxon>Bacteria</taxon>
        <taxon>Bacteria division WOR-3</taxon>
    </lineage>
</organism>
<dbReference type="PANTHER" id="PTHR11545:SF2">
    <property type="entry name" value="LARGE RIBOSOMAL SUBUNIT PROTEIN UL13M"/>
    <property type="match status" value="1"/>
</dbReference>
<dbReference type="InterPro" id="IPR036899">
    <property type="entry name" value="Ribosomal_uL13_sf"/>
</dbReference>
<dbReference type="GO" id="GO:0017148">
    <property type="term" value="P:negative regulation of translation"/>
    <property type="evidence" value="ECO:0007669"/>
    <property type="project" value="TreeGrafter"/>
</dbReference>
<dbReference type="GO" id="GO:0003729">
    <property type="term" value="F:mRNA binding"/>
    <property type="evidence" value="ECO:0007669"/>
    <property type="project" value="TreeGrafter"/>
</dbReference>
<comment type="subunit">
    <text evidence="4">Part of the 50S ribosomal subunit.</text>
</comment>
<name>A0A7C4CBJ4_UNCW3</name>
<proteinExistence type="inferred from homology"/>